<gene>
    <name evidence="2" type="ORF">E1963_18845</name>
</gene>
<protein>
    <recommendedName>
        <fullName evidence="1">DpnD/PcfM-like C-terminal domain-containing protein</fullName>
    </recommendedName>
</protein>
<dbReference type="InterPro" id="IPR025575">
    <property type="entry name" value="DpnD/PcfM_C"/>
</dbReference>
<dbReference type="EMBL" id="SMMX01000034">
    <property type="protein sequence ID" value="TDA20106.1"/>
    <property type="molecule type" value="Genomic_DNA"/>
</dbReference>
<comment type="caution">
    <text evidence="2">The sequence shown here is derived from an EMBL/GenBank/DDBJ whole genome shotgun (WGS) entry which is preliminary data.</text>
</comment>
<dbReference type="AlphaFoldDB" id="A0A4R4FC02"/>
<evidence type="ECO:0000313" key="2">
    <source>
        <dbReference type="EMBL" id="TDA20106.1"/>
    </source>
</evidence>
<evidence type="ECO:0000313" key="3">
    <source>
        <dbReference type="Proteomes" id="UP000295710"/>
    </source>
</evidence>
<sequence length="64" mass="7490">MKTYDVTITETLQKTVSIRTDSQAEAEEIAQERWNDEKYVLGADDFVGANFEAKERVREKSYER</sequence>
<name>A0A4R4FC02_9FIRM</name>
<proteinExistence type="predicted"/>
<reference evidence="2 3" key="1">
    <citation type="journal article" date="2016" name="Nat. Microbiol.">
        <title>The Mouse Intestinal Bacterial Collection (miBC) provides host-specific insight into cultured diversity and functional potential of the gut microbiota.</title>
        <authorList>
            <person name="Lagkouvardos I."/>
            <person name="Pukall R."/>
            <person name="Abt B."/>
            <person name="Foesel B.U."/>
            <person name="Meier-Kolthoff J.P."/>
            <person name="Kumar N."/>
            <person name="Bresciani A."/>
            <person name="Martinez I."/>
            <person name="Just S."/>
            <person name="Ziegler C."/>
            <person name="Brugiroux S."/>
            <person name="Garzetti D."/>
            <person name="Wenning M."/>
            <person name="Bui T.P."/>
            <person name="Wang J."/>
            <person name="Hugenholtz F."/>
            <person name="Plugge C.M."/>
            <person name="Peterson D.A."/>
            <person name="Hornef M.W."/>
            <person name="Baines J.F."/>
            <person name="Smidt H."/>
            <person name="Walter J."/>
            <person name="Kristiansen K."/>
            <person name="Nielsen H.B."/>
            <person name="Haller D."/>
            <person name="Overmann J."/>
            <person name="Stecher B."/>
            <person name="Clavel T."/>
        </authorList>
    </citation>
    <scope>NUCLEOTIDE SEQUENCE [LARGE SCALE GENOMIC DNA]</scope>
    <source>
        <strain evidence="2 3">DSM 28560</strain>
    </source>
</reference>
<dbReference type="RefSeq" id="WP_132281556.1">
    <property type="nucleotide sequence ID" value="NZ_JAOBST010000081.1"/>
</dbReference>
<dbReference type="Pfam" id="PF14207">
    <property type="entry name" value="DpnD-PcfM"/>
    <property type="match status" value="1"/>
</dbReference>
<keyword evidence="3" id="KW-1185">Reference proteome</keyword>
<evidence type="ECO:0000259" key="1">
    <source>
        <dbReference type="Pfam" id="PF14207"/>
    </source>
</evidence>
<organism evidence="2 3">
    <name type="scientific">Extibacter muris</name>
    <dbReference type="NCBI Taxonomy" id="1796622"/>
    <lineage>
        <taxon>Bacteria</taxon>
        <taxon>Bacillati</taxon>
        <taxon>Bacillota</taxon>
        <taxon>Clostridia</taxon>
        <taxon>Lachnospirales</taxon>
        <taxon>Lachnospiraceae</taxon>
        <taxon>Extibacter</taxon>
    </lineage>
</organism>
<accession>A0A4R4FC02</accession>
<feature type="domain" description="DpnD/PcfM-like C-terminal" evidence="1">
    <location>
        <begin position="4"/>
        <end position="46"/>
    </location>
</feature>
<dbReference type="Proteomes" id="UP000295710">
    <property type="component" value="Unassembled WGS sequence"/>
</dbReference>